<accession>A0ABW2CA03</accession>
<evidence type="ECO:0000313" key="2">
    <source>
        <dbReference type="Proteomes" id="UP001596337"/>
    </source>
</evidence>
<reference evidence="2" key="1">
    <citation type="journal article" date="2019" name="Int. J. Syst. Evol. Microbiol.">
        <title>The Global Catalogue of Microorganisms (GCM) 10K type strain sequencing project: providing services to taxonomists for standard genome sequencing and annotation.</title>
        <authorList>
            <consortium name="The Broad Institute Genomics Platform"/>
            <consortium name="The Broad Institute Genome Sequencing Center for Infectious Disease"/>
            <person name="Wu L."/>
            <person name="Ma J."/>
        </authorList>
    </citation>
    <scope>NUCLEOTIDE SEQUENCE [LARGE SCALE GENOMIC DNA]</scope>
    <source>
        <strain evidence="2">KCTC 32255</strain>
    </source>
</reference>
<evidence type="ECO:0000313" key="1">
    <source>
        <dbReference type="EMBL" id="MFC6871594.1"/>
    </source>
</evidence>
<proteinExistence type="predicted"/>
<comment type="caution">
    <text evidence="1">The sequence shown here is derived from an EMBL/GenBank/DDBJ whole genome shotgun (WGS) entry which is preliminary data.</text>
</comment>
<keyword evidence="2" id="KW-1185">Reference proteome</keyword>
<organism evidence="1 2">
    <name type="scientific">Haloechinothrix salitolerans</name>
    <dbReference type="NCBI Taxonomy" id="926830"/>
    <lineage>
        <taxon>Bacteria</taxon>
        <taxon>Bacillati</taxon>
        <taxon>Actinomycetota</taxon>
        <taxon>Actinomycetes</taxon>
        <taxon>Pseudonocardiales</taxon>
        <taxon>Pseudonocardiaceae</taxon>
        <taxon>Haloechinothrix</taxon>
    </lineage>
</organism>
<dbReference type="Proteomes" id="UP001596337">
    <property type="component" value="Unassembled WGS sequence"/>
</dbReference>
<dbReference type="RefSeq" id="WP_345391446.1">
    <property type="nucleotide sequence ID" value="NZ_BAABLA010000007.1"/>
</dbReference>
<gene>
    <name evidence="1" type="ORF">ACFQGD_31185</name>
</gene>
<dbReference type="EMBL" id="JBHSXX010000001">
    <property type="protein sequence ID" value="MFC6871594.1"/>
    <property type="molecule type" value="Genomic_DNA"/>
</dbReference>
<sequence>MTVAEIVSTGRVIVCCGAHSTRGCCDPVDCAPCCPECPTCAVVQARTPAQRAVEAAAYRALLADLVEWARDIRTAPTGREAPPWSTSSP</sequence>
<protein>
    <submittedName>
        <fullName evidence="1">Uncharacterized protein</fullName>
    </submittedName>
</protein>
<name>A0ABW2CA03_9PSEU</name>